<accession>A0A433RY51</accession>
<dbReference type="AlphaFoldDB" id="A0A433RY51"/>
<feature type="coiled-coil region" evidence="1">
    <location>
        <begin position="59"/>
        <end position="96"/>
    </location>
</feature>
<dbReference type="Proteomes" id="UP000288623">
    <property type="component" value="Unassembled WGS sequence"/>
</dbReference>
<proteinExistence type="predicted"/>
<evidence type="ECO:0000256" key="1">
    <source>
        <dbReference type="SAM" id="Coils"/>
    </source>
</evidence>
<protein>
    <recommendedName>
        <fullName evidence="5">Secreted protein</fullName>
    </recommendedName>
</protein>
<comment type="caution">
    <text evidence="3">The sequence shown here is derived from an EMBL/GenBank/DDBJ whole genome shotgun (WGS) entry which is preliminary data.</text>
</comment>
<reference evidence="3 4" key="1">
    <citation type="submission" date="2014-11" db="EMBL/GenBank/DDBJ databases">
        <title>Genome sequence and analysis of novel Kurthia sp.</title>
        <authorList>
            <person name="Lawson J.N."/>
            <person name="Gonzalez J.E."/>
            <person name="Rinauldi L."/>
            <person name="Xuan Z."/>
            <person name="Firman A."/>
            <person name="Shaddox L."/>
            <person name="Trudeau A."/>
            <person name="Shah S."/>
            <person name="Reiman D."/>
        </authorList>
    </citation>
    <scope>NUCLEOTIDE SEQUENCE [LARGE SCALE GENOMIC DNA]</scope>
    <source>
        <strain evidence="3 4">3B1D</strain>
    </source>
</reference>
<feature type="signal peptide" evidence="2">
    <location>
        <begin position="1"/>
        <end position="24"/>
    </location>
</feature>
<dbReference type="OrthoDB" id="8908424at2"/>
<dbReference type="RefSeq" id="WP_126989283.1">
    <property type="nucleotide sequence ID" value="NZ_JTFC01000007.1"/>
</dbReference>
<keyword evidence="4" id="KW-1185">Reference proteome</keyword>
<evidence type="ECO:0000313" key="4">
    <source>
        <dbReference type="Proteomes" id="UP000288623"/>
    </source>
</evidence>
<gene>
    <name evidence="3" type="ORF">QI30_02005</name>
</gene>
<dbReference type="EMBL" id="JTFC01000007">
    <property type="protein sequence ID" value="RUS58215.1"/>
    <property type="molecule type" value="Genomic_DNA"/>
</dbReference>
<organism evidence="3 4">
    <name type="scientific">Candidatus Kurthia intestinigallinarum</name>
    <dbReference type="NCBI Taxonomy" id="1562256"/>
    <lineage>
        <taxon>Bacteria</taxon>
        <taxon>Bacillati</taxon>
        <taxon>Bacillota</taxon>
        <taxon>Bacilli</taxon>
        <taxon>Bacillales</taxon>
        <taxon>Caryophanaceae</taxon>
        <taxon>Kurthia</taxon>
    </lineage>
</organism>
<keyword evidence="2" id="KW-0732">Signal</keyword>
<name>A0A433RY51_9BACL</name>
<evidence type="ECO:0008006" key="5">
    <source>
        <dbReference type="Google" id="ProtNLM"/>
    </source>
</evidence>
<evidence type="ECO:0000256" key="2">
    <source>
        <dbReference type="SAM" id="SignalP"/>
    </source>
</evidence>
<sequence>MKKCLISSSMAVALLFTGAGHSSATTVTTAAQTNLSSLQGMDLENALLAVQSKRAGLLEDQLKNQLEQVQVRNAEISKLNERLATCKNEEERALIKQQMDTLANSQQMDTLRLQSLSNKRNEAFDTMTNFIKKMQDNRSSILTNMR</sequence>
<keyword evidence="1" id="KW-0175">Coiled coil</keyword>
<evidence type="ECO:0000313" key="3">
    <source>
        <dbReference type="EMBL" id="RUS58215.1"/>
    </source>
</evidence>
<feature type="chain" id="PRO_5019051306" description="Secreted protein" evidence="2">
    <location>
        <begin position="25"/>
        <end position="146"/>
    </location>
</feature>